<protein>
    <recommendedName>
        <fullName evidence="6">Phosphotransferase</fullName>
        <ecNumber evidence="6">2.7.1.-</ecNumber>
    </recommendedName>
</protein>
<dbReference type="Proteomes" id="UP000009328">
    <property type="component" value="Unassembled WGS sequence"/>
</dbReference>
<keyword evidence="3 6" id="KW-0547">Nucleotide-binding</keyword>
<keyword evidence="4 6" id="KW-0418">Kinase</keyword>
<dbReference type="InParanoid" id="K0KHI7"/>
<dbReference type="Gene3D" id="3.40.367.20">
    <property type="match status" value="1"/>
</dbReference>
<dbReference type="SUPFAM" id="SSF53067">
    <property type="entry name" value="Actin-like ATPase domain"/>
    <property type="match status" value="2"/>
</dbReference>
<evidence type="ECO:0000259" key="8">
    <source>
        <dbReference type="Pfam" id="PF03727"/>
    </source>
</evidence>
<dbReference type="FunCoup" id="K0KHI7">
    <property type="interactions" value="254"/>
</dbReference>
<evidence type="ECO:0000256" key="2">
    <source>
        <dbReference type="ARBA" id="ARBA00022679"/>
    </source>
</evidence>
<evidence type="ECO:0000256" key="1">
    <source>
        <dbReference type="ARBA" id="ARBA00009225"/>
    </source>
</evidence>
<accession>K0KHI7</accession>
<dbReference type="AlphaFoldDB" id="K0KHI7"/>
<dbReference type="eggNOG" id="KOG1369">
    <property type="taxonomic scope" value="Eukaryota"/>
</dbReference>
<dbReference type="InterPro" id="IPR001312">
    <property type="entry name" value="Hexokinase"/>
</dbReference>
<dbReference type="PRINTS" id="PR00475">
    <property type="entry name" value="HEXOKINASE"/>
</dbReference>
<evidence type="ECO:0000256" key="5">
    <source>
        <dbReference type="ARBA" id="ARBA00022840"/>
    </source>
</evidence>
<dbReference type="InterPro" id="IPR043129">
    <property type="entry name" value="ATPase_NBD"/>
</dbReference>
<dbReference type="GO" id="GO:0019158">
    <property type="term" value="F:mannokinase activity"/>
    <property type="evidence" value="ECO:0007669"/>
    <property type="project" value="TreeGrafter"/>
</dbReference>
<dbReference type="GO" id="GO:0005829">
    <property type="term" value="C:cytosol"/>
    <property type="evidence" value="ECO:0007669"/>
    <property type="project" value="TreeGrafter"/>
</dbReference>
<gene>
    <name evidence="9" type="ORF">BN7_167</name>
</gene>
<dbReference type="CDD" id="cd24000">
    <property type="entry name" value="ASKHA_NBD_HK"/>
    <property type="match status" value="1"/>
</dbReference>
<evidence type="ECO:0000259" key="7">
    <source>
        <dbReference type="Pfam" id="PF00349"/>
    </source>
</evidence>
<dbReference type="GO" id="GO:0006096">
    <property type="term" value="P:glycolytic process"/>
    <property type="evidence" value="ECO:0007669"/>
    <property type="project" value="UniProtKB-UniPathway"/>
</dbReference>
<evidence type="ECO:0000313" key="10">
    <source>
        <dbReference type="Proteomes" id="UP000009328"/>
    </source>
</evidence>
<dbReference type="PANTHER" id="PTHR19443">
    <property type="entry name" value="HEXOKINASE"/>
    <property type="match status" value="1"/>
</dbReference>
<dbReference type="GO" id="GO:0004340">
    <property type="term" value="F:glucokinase activity"/>
    <property type="evidence" value="ECO:0007669"/>
    <property type="project" value="TreeGrafter"/>
</dbReference>
<keyword evidence="2 6" id="KW-0808">Transferase</keyword>
<keyword evidence="6" id="KW-0324">Glycolysis</keyword>
<evidence type="ECO:0000256" key="4">
    <source>
        <dbReference type="ARBA" id="ARBA00022777"/>
    </source>
</evidence>
<keyword evidence="10" id="KW-1185">Reference proteome</keyword>
<dbReference type="STRING" id="1206466.K0KHI7"/>
<evidence type="ECO:0000256" key="3">
    <source>
        <dbReference type="ARBA" id="ARBA00022741"/>
    </source>
</evidence>
<dbReference type="UniPathway" id="UPA00109">
    <property type="reaction ID" value="UER00180"/>
</dbReference>
<dbReference type="Pfam" id="PF00349">
    <property type="entry name" value="Hexokinase_1"/>
    <property type="match status" value="1"/>
</dbReference>
<dbReference type="PANTHER" id="PTHR19443:SF24">
    <property type="entry name" value="PHOSPHOTRANSFERASE"/>
    <property type="match status" value="1"/>
</dbReference>
<proteinExistence type="inferred from homology"/>
<name>K0KHI7_WICCF</name>
<sequence>MSIPEIPSMYETPTSSQLKDDLLEVSEISLLNSSTDTLNNSTSSSSSTFINSDTLKFISNLRDEFQITNPLNKIHQDFLQSYEKAYKDSQISMIPIFNIPKTFNHKTTDINGKSLVIDIGGSTIRIGVIDLDTPESPIQIQKQWILNEDEKLIDLKFFENLVLKAIDIINEYDDDHNNDDEWKIGITWSFPLNKKNQIITMGKGFHISKEIENASIDELITSIFRNKFQINAKIYSIINDSIAVNLSGLINHDFNSQISFILGTGLNSCINKNYDLINTELGFFGKLPIENITKYDEQLDSRWKNFSNIPYIHNETNNENGVFMPLEFLSSGRYVSEILRLIILDLLQNNHITDSIPLQSIINEPFGLHGKFICSFDSSLSYQEIQSNLLTNFNINFKDEEIMIFQSIIDILLERTAIYVSQSILSLSKFVHQQDQSIINVNYIGSFLYHCKELQSKISKYSHNTIHLNHIEHSSLIGAAVSVCINTHIA</sequence>
<dbReference type="EC" id="2.7.1.-" evidence="6"/>
<reference evidence="9 10" key="1">
    <citation type="journal article" date="2012" name="Eukaryot. Cell">
        <title>Draft genome sequence of Wickerhamomyces ciferrii NRRL Y-1031 F-60-10.</title>
        <authorList>
            <person name="Schneider J."/>
            <person name="Andrea H."/>
            <person name="Blom J."/>
            <person name="Jaenicke S."/>
            <person name="Ruckert C."/>
            <person name="Schorsch C."/>
            <person name="Szczepanowski R."/>
            <person name="Farwick M."/>
            <person name="Goesmann A."/>
            <person name="Puhler A."/>
            <person name="Schaffer S."/>
            <person name="Tauch A."/>
            <person name="Kohler T."/>
            <person name="Brinkrolf K."/>
        </authorList>
    </citation>
    <scope>NUCLEOTIDE SEQUENCE [LARGE SCALE GENOMIC DNA]</scope>
    <source>
        <strain evidence="10">ATCC 14091 / BCRC 22168 / CBS 111 / JCM 3599 / NBRC 0793 / NRRL Y-1031 F-60-10</strain>
    </source>
</reference>
<evidence type="ECO:0000256" key="6">
    <source>
        <dbReference type="RuleBase" id="RU362007"/>
    </source>
</evidence>
<organism evidence="9 10">
    <name type="scientific">Wickerhamomyces ciferrii (strain ATCC 14091 / BCRC 22168 / CBS 111 / JCM 3599 / NBRC 0793 / NRRL Y-1031 F-60-10)</name>
    <name type="common">Yeast</name>
    <name type="synonym">Pichia ciferrii</name>
    <dbReference type="NCBI Taxonomy" id="1206466"/>
    <lineage>
        <taxon>Eukaryota</taxon>
        <taxon>Fungi</taxon>
        <taxon>Dikarya</taxon>
        <taxon>Ascomycota</taxon>
        <taxon>Saccharomycotina</taxon>
        <taxon>Saccharomycetes</taxon>
        <taxon>Phaffomycetales</taxon>
        <taxon>Wickerhamomycetaceae</taxon>
        <taxon>Wickerhamomyces</taxon>
    </lineage>
</organism>
<dbReference type="GO" id="GO:0005524">
    <property type="term" value="F:ATP binding"/>
    <property type="evidence" value="ECO:0007669"/>
    <property type="project" value="UniProtKB-UniRule"/>
</dbReference>
<dbReference type="PROSITE" id="PS51748">
    <property type="entry name" value="HEXOKINASE_2"/>
    <property type="match status" value="1"/>
</dbReference>
<dbReference type="GO" id="GO:0005739">
    <property type="term" value="C:mitochondrion"/>
    <property type="evidence" value="ECO:0007669"/>
    <property type="project" value="TreeGrafter"/>
</dbReference>
<dbReference type="Gene3D" id="3.30.420.40">
    <property type="match status" value="1"/>
</dbReference>
<comment type="caution">
    <text evidence="9">The sequence shown here is derived from an EMBL/GenBank/DDBJ whole genome shotgun (WGS) entry which is preliminary data.</text>
</comment>
<feature type="domain" description="Hexokinase N-terminal" evidence="7">
    <location>
        <begin position="60"/>
        <end position="246"/>
    </location>
</feature>
<dbReference type="HOGENOM" id="CLU_014393_4_1_1"/>
<dbReference type="GO" id="GO:0005536">
    <property type="term" value="F:D-glucose binding"/>
    <property type="evidence" value="ECO:0007669"/>
    <property type="project" value="InterPro"/>
</dbReference>
<keyword evidence="5 6" id="KW-0067">ATP-binding</keyword>
<dbReference type="GO" id="GO:0006013">
    <property type="term" value="P:mannose metabolic process"/>
    <property type="evidence" value="ECO:0007669"/>
    <property type="project" value="TreeGrafter"/>
</dbReference>
<dbReference type="GO" id="GO:0008865">
    <property type="term" value="F:fructokinase activity"/>
    <property type="evidence" value="ECO:0007669"/>
    <property type="project" value="TreeGrafter"/>
</dbReference>
<dbReference type="EMBL" id="CAIF01000002">
    <property type="protein sequence ID" value="CCH40633.1"/>
    <property type="molecule type" value="Genomic_DNA"/>
</dbReference>
<dbReference type="GO" id="GO:0001678">
    <property type="term" value="P:intracellular glucose homeostasis"/>
    <property type="evidence" value="ECO:0007669"/>
    <property type="project" value="InterPro"/>
</dbReference>
<dbReference type="InterPro" id="IPR022673">
    <property type="entry name" value="Hexokinase_C"/>
</dbReference>
<evidence type="ECO:0000313" key="9">
    <source>
        <dbReference type="EMBL" id="CCH40633.1"/>
    </source>
</evidence>
<dbReference type="Pfam" id="PF03727">
    <property type="entry name" value="Hexokinase_2"/>
    <property type="match status" value="1"/>
</dbReference>
<dbReference type="InterPro" id="IPR022672">
    <property type="entry name" value="Hexokinase_N"/>
</dbReference>
<comment type="similarity">
    <text evidence="1 6">Belongs to the hexokinase family.</text>
</comment>
<feature type="domain" description="Hexokinase C-terminal" evidence="8">
    <location>
        <begin position="258"/>
        <end position="483"/>
    </location>
</feature>
<dbReference type="GO" id="GO:0006006">
    <property type="term" value="P:glucose metabolic process"/>
    <property type="evidence" value="ECO:0007669"/>
    <property type="project" value="TreeGrafter"/>
</dbReference>